<dbReference type="SUPFAM" id="SSF51230">
    <property type="entry name" value="Single hybrid motif"/>
    <property type="match status" value="1"/>
</dbReference>
<dbReference type="EMBL" id="DSOK01000430">
    <property type="protein sequence ID" value="HEN16903.1"/>
    <property type="molecule type" value="Genomic_DNA"/>
</dbReference>
<keyword evidence="2" id="KW-0812">Transmembrane</keyword>
<proteinExistence type="predicted"/>
<dbReference type="AlphaFoldDB" id="A0A7C2K313"/>
<comment type="caution">
    <text evidence="3">The sequence shown here is derived from an EMBL/GenBank/DDBJ whole genome shotgun (WGS) entry which is preliminary data.</text>
</comment>
<dbReference type="Gene3D" id="2.40.50.100">
    <property type="match status" value="1"/>
</dbReference>
<dbReference type="PANTHER" id="PTHR30097:SF4">
    <property type="entry name" value="SLR6042 PROTEIN"/>
    <property type="match status" value="1"/>
</dbReference>
<name>A0A7C2K313_9PLAN</name>
<gene>
    <name evidence="3" type="ORF">ENQ76_15695</name>
</gene>
<keyword evidence="1" id="KW-0813">Transport</keyword>
<sequence length="726" mass="79933">MSDRDTQTAPSARTQSAWDLVSDLADDTSRSWTDVADTLVQRLVESGLARSAGVWLVDGNSPEVRLQAQREFLRLPWLTIPELKPDHEQWLSSVFVRGQPLTWSPPPQAAPHGDEGWPTLFAARTGRTPVGVAVLEVMPNGSGDHFEPDAFGDLLTELAATLERRMQGPPPPPRIPDVPMTPPIGAVGSNLPTASPPPVTVSAEAVAQALAAMAAKAAPQAIPAAAPTEAGAAHEVAWEKLVQLALNLQKSLSVKEVSAIGANDGRVWLGCDRVTVLSGRRPKVAAVSGLTRLSRRSPWVRTVERLAQVAVKGGIPLSFPAEDVELPEAVEKPLGDYLAEGHSRLLRLVPLKVAEPSPETEEPDLKRRRPALVVGCLLVEQLTEGDVSSDWEWRADQLARCVARPLANAQSFESVFLLPLWRAIGGFWRSLRGSRLWTLLAIVVGLALVTAAMVLIPWEYRVEAEGLLLPADKREVFVPMDAEVREVFVTSGQHVAAGDVLVRLENPELEAELVAATTQLDEKRKLHRALQFQIDQALRAGRREEELRLFGQMEEAREQILGLSRQVAILTERAARLEVRSPVDGTVATFQVDQLLRHRPVQRGEVLLSIMNEEGPWQLELQVEESRLGHLVRAQQQGGEALPVEFVLVTKPERHYQATLQEVATRATLNEEQQLVVRSIADLQVDLGDQRRIGAEVRARIGCGPKPLGYVLFGDVIEFLQRYFWW</sequence>
<dbReference type="InterPro" id="IPR051909">
    <property type="entry name" value="MFP_Cation_Efflux"/>
</dbReference>
<dbReference type="PANTHER" id="PTHR30097">
    <property type="entry name" value="CATION EFFLUX SYSTEM PROTEIN CUSB"/>
    <property type="match status" value="1"/>
</dbReference>
<accession>A0A7C2K313</accession>
<organism evidence="3">
    <name type="scientific">Schlesneria paludicola</name>
    <dbReference type="NCBI Taxonomy" id="360056"/>
    <lineage>
        <taxon>Bacteria</taxon>
        <taxon>Pseudomonadati</taxon>
        <taxon>Planctomycetota</taxon>
        <taxon>Planctomycetia</taxon>
        <taxon>Planctomycetales</taxon>
        <taxon>Planctomycetaceae</taxon>
        <taxon>Schlesneria</taxon>
    </lineage>
</organism>
<protein>
    <submittedName>
        <fullName evidence="3">HlyD family efflux transporter periplasmic adaptor subunit</fullName>
    </submittedName>
</protein>
<dbReference type="GO" id="GO:0060003">
    <property type="term" value="P:copper ion export"/>
    <property type="evidence" value="ECO:0007669"/>
    <property type="project" value="TreeGrafter"/>
</dbReference>
<dbReference type="GO" id="GO:0015679">
    <property type="term" value="P:plasma membrane copper ion transport"/>
    <property type="evidence" value="ECO:0007669"/>
    <property type="project" value="TreeGrafter"/>
</dbReference>
<reference evidence="3" key="1">
    <citation type="journal article" date="2020" name="mSystems">
        <title>Genome- and Community-Level Interaction Insights into Carbon Utilization and Element Cycling Functions of Hydrothermarchaeota in Hydrothermal Sediment.</title>
        <authorList>
            <person name="Zhou Z."/>
            <person name="Liu Y."/>
            <person name="Xu W."/>
            <person name="Pan J."/>
            <person name="Luo Z.H."/>
            <person name="Li M."/>
        </authorList>
    </citation>
    <scope>NUCLEOTIDE SEQUENCE [LARGE SCALE GENOMIC DNA]</scope>
    <source>
        <strain evidence="3">SpSt-339</strain>
    </source>
</reference>
<evidence type="ECO:0000256" key="1">
    <source>
        <dbReference type="ARBA" id="ARBA00022448"/>
    </source>
</evidence>
<evidence type="ECO:0000313" key="3">
    <source>
        <dbReference type="EMBL" id="HEN16903.1"/>
    </source>
</evidence>
<dbReference type="GO" id="GO:0030313">
    <property type="term" value="C:cell envelope"/>
    <property type="evidence" value="ECO:0007669"/>
    <property type="project" value="TreeGrafter"/>
</dbReference>
<keyword evidence="2" id="KW-0472">Membrane</keyword>
<keyword evidence="2" id="KW-1133">Transmembrane helix</keyword>
<evidence type="ECO:0000256" key="2">
    <source>
        <dbReference type="SAM" id="Phobius"/>
    </source>
</evidence>
<feature type="transmembrane region" description="Helical" evidence="2">
    <location>
        <begin position="436"/>
        <end position="458"/>
    </location>
</feature>
<dbReference type="SUPFAM" id="SSF111369">
    <property type="entry name" value="HlyD-like secretion proteins"/>
    <property type="match status" value="1"/>
</dbReference>
<dbReference type="InterPro" id="IPR011053">
    <property type="entry name" value="Single_hybrid_motif"/>
</dbReference>